<reference evidence="2" key="1">
    <citation type="submission" date="2016-10" db="EMBL/GenBank/DDBJ databases">
        <authorList>
            <person name="Varghese N."/>
            <person name="Submissions S."/>
        </authorList>
    </citation>
    <scope>NUCLEOTIDE SEQUENCE [LARGE SCALE GENOMIC DNA]</scope>
    <source>
        <strain evidence="2">DSM 19083</strain>
    </source>
</reference>
<dbReference type="GO" id="GO:0047355">
    <property type="term" value="F:CDP-glycerol glycerophosphotransferase activity"/>
    <property type="evidence" value="ECO:0007669"/>
    <property type="project" value="InterPro"/>
</dbReference>
<dbReference type="GO" id="GO:0016020">
    <property type="term" value="C:membrane"/>
    <property type="evidence" value="ECO:0007669"/>
    <property type="project" value="InterPro"/>
</dbReference>
<organism evidence="1 2">
    <name type="scientific">Flavimobilis marinus</name>
    <dbReference type="NCBI Taxonomy" id="285351"/>
    <lineage>
        <taxon>Bacteria</taxon>
        <taxon>Bacillati</taxon>
        <taxon>Actinomycetota</taxon>
        <taxon>Actinomycetes</taxon>
        <taxon>Micrococcales</taxon>
        <taxon>Jonesiaceae</taxon>
        <taxon>Flavimobilis</taxon>
    </lineage>
</organism>
<protein>
    <submittedName>
        <fullName evidence="1">CDP-Glycerol:Poly(Glycerophosphate) glycerophosphotransferase</fullName>
    </submittedName>
</protein>
<evidence type="ECO:0000313" key="2">
    <source>
        <dbReference type="Proteomes" id="UP000198520"/>
    </source>
</evidence>
<dbReference type="STRING" id="285351.SAMN04488035_2342"/>
<dbReference type="OrthoDB" id="7806295at2"/>
<name>A0A1I2HIB1_9MICO</name>
<dbReference type="AlphaFoldDB" id="A0A1I2HIB1"/>
<dbReference type="Proteomes" id="UP000198520">
    <property type="component" value="Unassembled WGS sequence"/>
</dbReference>
<accession>A0A1I2HIB1</accession>
<evidence type="ECO:0000313" key="1">
    <source>
        <dbReference type="EMBL" id="SFF29040.1"/>
    </source>
</evidence>
<dbReference type="Gene3D" id="3.40.50.12580">
    <property type="match status" value="1"/>
</dbReference>
<keyword evidence="1" id="KW-0808">Transferase</keyword>
<dbReference type="InterPro" id="IPR043148">
    <property type="entry name" value="TagF_C"/>
</dbReference>
<sequence length="419" mass="45528">MSGRTILGSARVRQLQRWGINRLRRSRFFPVTVPDKLGDDDRLAGTTLRHSVLVYFPDTQESLYQIEPWLAAFEALDARLPVVVVCQDSRTAARLRAASTLEVLTIARYGRLDDLLGRSDVKLALYVSHSARNFECLRFTSMVHVYLGHGDSDKGVSASNQVKAYDYCFVAGRAAVDRIARNVHSYDAAARCVTIGQPQLDVSGVLGLPAPGAADRPTILYAPTWEGAQPSVAYSSVLSHGETMVRALVKSGHWRVLYRPHPLTGVTSPDYARADERIRALVEADPGGGHRVDTGTLAEAFAEASLLLSDVSGVVLNWLPTGRPIVLTQPHGDQARVARTPLTLVLPSIPAQDAADIDAVARAALTDEDGRAQRAELIEYYLTDVTPGAATARFVRACEDAARERDAAIAALDRGDRLP</sequence>
<keyword evidence="2" id="KW-1185">Reference proteome</keyword>
<dbReference type="Pfam" id="PF04464">
    <property type="entry name" value="Glyphos_transf"/>
    <property type="match status" value="1"/>
</dbReference>
<proteinExistence type="predicted"/>
<gene>
    <name evidence="1" type="ORF">SAMN04488035_2342</name>
</gene>
<dbReference type="EMBL" id="FONZ01000004">
    <property type="protein sequence ID" value="SFF29040.1"/>
    <property type="molecule type" value="Genomic_DNA"/>
</dbReference>
<dbReference type="InterPro" id="IPR007554">
    <property type="entry name" value="Glycerophosphate_synth"/>
</dbReference>
<dbReference type="RefSeq" id="WP_093378939.1">
    <property type="nucleotide sequence ID" value="NZ_BNAN01000004.1"/>
</dbReference>